<dbReference type="InterPro" id="IPR037465">
    <property type="entry name" value="YlxR"/>
</dbReference>
<protein>
    <submittedName>
        <fullName evidence="2">YlxR family protein</fullName>
    </submittedName>
</protein>
<dbReference type="EMBL" id="CP115965">
    <property type="protein sequence ID" value="WZW99677.1"/>
    <property type="molecule type" value="Genomic_DNA"/>
</dbReference>
<evidence type="ECO:0000259" key="1">
    <source>
        <dbReference type="Pfam" id="PF04296"/>
    </source>
</evidence>
<dbReference type="PANTHER" id="PTHR34215:SF1">
    <property type="entry name" value="YLXR DOMAIN-CONTAINING PROTEIN"/>
    <property type="match status" value="1"/>
</dbReference>
<evidence type="ECO:0000313" key="2">
    <source>
        <dbReference type="EMBL" id="WZW99677.1"/>
    </source>
</evidence>
<feature type="domain" description="YlxR" evidence="1">
    <location>
        <begin position="4"/>
        <end position="62"/>
    </location>
</feature>
<gene>
    <name evidence="2" type="ORF">PCC79_05640</name>
</gene>
<dbReference type="PANTHER" id="PTHR34215">
    <property type="entry name" value="BLL0784 PROTEIN"/>
    <property type="match status" value="1"/>
</dbReference>
<reference evidence="2 3" key="1">
    <citation type="journal article" date="2023" name="Environ Microbiome">
        <title>A coral-associated actinobacterium mitigates coral bleaching under heat stress.</title>
        <authorList>
            <person name="Li J."/>
            <person name="Zou Y."/>
            <person name="Li Q."/>
            <person name="Zhang J."/>
            <person name="Bourne D.G."/>
            <person name="Lyu Y."/>
            <person name="Liu C."/>
            <person name="Zhang S."/>
        </authorList>
    </citation>
    <scope>NUCLEOTIDE SEQUENCE [LARGE SCALE GENOMIC DNA]</scope>
    <source>
        <strain evidence="2 3">SCSIO 13291</strain>
    </source>
</reference>
<dbReference type="Proteomes" id="UP001434337">
    <property type="component" value="Chromosome"/>
</dbReference>
<accession>A0ABZ3CDE9</accession>
<evidence type="ECO:0000313" key="3">
    <source>
        <dbReference type="Proteomes" id="UP001434337"/>
    </source>
</evidence>
<dbReference type="InterPro" id="IPR035931">
    <property type="entry name" value="YlxR-like_sf"/>
</dbReference>
<dbReference type="RefSeq" id="WP_232550136.1">
    <property type="nucleotide sequence ID" value="NZ_CP115965.1"/>
</dbReference>
<dbReference type="Pfam" id="PF04296">
    <property type="entry name" value="YlxR"/>
    <property type="match status" value="1"/>
</dbReference>
<dbReference type="InterPro" id="IPR007393">
    <property type="entry name" value="YlxR_dom"/>
</dbReference>
<sequence length="90" mass="9199">MPIRTCVGCRRADDQAALVRLALTADGLVVGRTTPGRGAWLHPGCGQLALRRRALGRALRGDPGPAEAVAAVLARVDAGGSAWAIGAESE</sequence>
<dbReference type="Gene3D" id="3.30.1230.10">
    <property type="entry name" value="YlxR-like"/>
    <property type="match status" value="1"/>
</dbReference>
<dbReference type="SUPFAM" id="SSF64376">
    <property type="entry name" value="YlxR-like"/>
    <property type="match status" value="1"/>
</dbReference>
<keyword evidence="3" id="KW-1185">Reference proteome</keyword>
<name>A0ABZ3CDE9_9ACTN</name>
<proteinExistence type="predicted"/>
<organism evidence="2 3">
    <name type="scientific">Propioniciclava soli</name>
    <dbReference type="NCBI Taxonomy" id="2775081"/>
    <lineage>
        <taxon>Bacteria</taxon>
        <taxon>Bacillati</taxon>
        <taxon>Actinomycetota</taxon>
        <taxon>Actinomycetes</taxon>
        <taxon>Propionibacteriales</taxon>
        <taxon>Propionibacteriaceae</taxon>
        <taxon>Propioniciclava</taxon>
    </lineage>
</organism>